<dbReference type="InterPro" id="IPR009057">
    <property type="entry name" value="Homeodomain-like_sf"/>
</dbReference>
<dbReference type="PANTHER" id="PTHR47997:SF11">
    <property type="entry name" value="TRANSCRIPTION FACTOR LAF1"/>
    <property type="match status" value="1"/>
</dbReference>
<evidence type="ECO:0000256" key="5">
    <source>
        <dbReference type="ARBA" id="ARBA00023163"/>
    </source>
</evidence>
<dbReference type="PANTHER" id="PTHR47997">
    <property type="entry name" value="MYB DOMAIN PROTEIN 55"/>
    <property type="match status" value="1"/>
</dbReference>
<keyword evidence="6" id="KW-0539">Nucleus</keyword>
<evidence type="ECO:0000313" key="9">
    <source>
        <dbReference type="Proteomes" id="UP000807159"/>
    </source>
</evidence>
<dbReference type="GO" id="GO:0003677">
    <property type="term" value="F:DNA binding"/>
    <property type="evidence" value="ECO:0007669"/>
    <property type="project" value="UniProtKB-KW"/>
</dbReference>
<dbReference type="InterPro" id="IPR051953">
    <property type="entry name" value="Plant_SW-associated_TFs"/>
</dbReference>
<evidence type="ECO:0000256" key="4">
    <source>
        <dbReference type="ARBA" id="ARBA00023125"/>
    </source>
</evidence>
<proteinExistence type="predicted"/>
<dbReference type="GO" id="GO:0005634">
    <property type="term" value="C:nucleus"/>
    <property type="evidence" value="ECO:0007669"/>
    <property type="project" value="UniProtKB-SubCell"/>
</dbReference>
<evidence type="ECO:0000256" key="2">
    <source>
        <dbReference type="ARBA" id="ARBA00022737"/>
    </source>
</evidence>
<dbReference type="AlphaFoldDB" id="A0A8T2XFV2"/>
<evidence type="ECO:0000256" key="6">
    <source>
        <dbReference type="ARBA" id="ARBA00023242"/>
    </source>
</evidence>
<gene>
    <name evidence="8" type="ORF">H0E87_021822</name>
</gene>
<dbReference type="InterPro" id="IPR001005">
    <property type="entry name" value="SANT/Myb"/>
</dbReference>
<accession>A0A8T2XFV2</accession>
<evidence type="ECO:0000256" key="1">
    <source>
        <dbReference type="ARBA" id="ARBA00004123"/>
    </source>
</evidence>
<keyword evidence="5" id="KW-0804">Transcription</keyword>
<protein>
    <recommendedName>
        <fullName evidence="7">HTH myb-type domain-containing protein</fullName>
    </recommendedName>
</protein>
<dbReference type="CDD" id="cd00167">
    <property type="entry name" value="SANT"/>
    <property type="match status" value="1"/>
</dbReference>
<comment type="subcellular location">
    <subcellularLocation>
        <location evidence="1">Nucleus</location>
    </subcellularLocation>
</comment>
<dbReference type="Gene3D" id="1.10.10.60">
    <property type="entry name" value="Homeodomain-like"/>
    <property type="match status" value="1"/>
</dbReference>
<sequence>MPKAFIASITKSNTLFLLYKSPILLIIGVLGKMGCKSSDKPKPKPKLRHRKGLWSPEEDQRLGSYVFQHGHGCWSSVPINAGNFPPLIIHQFRALQTNMPFC</sequence>
<dbReference type="Proteomes" id="UP000807159">
    <property type="component" value="Chromosome 12"/>
</dbReference>
<evidence type="ECO:0000313" key="8">
    <source>
        <dbReference type="EMBL" id="KAH8492409.1"/>
    </source>
</evidence>
<organism evidence="8 9">
    <name type="scientific">Populus deltoides</name>
    <name type="common">Eastern poplar</name>
    <name type="synonym">Eastern cottonwood</name>
    <dbReference type="NCBI Taxonomy" id="3696"/>
    <lineage>
        <taxon>Eukaryota</taxon>
        <taxon>Viridiplantae</taxon>
        <taxon>Streptophyta</taxon>
        <taxon>Embryophyta</taxon>
        <taxon>Tracheophyta</taxon>
        <taxon>Spermatophyta</taxon>
        <taxon>Magnoliopsida</taxon>
        <taxon>eudicotyledons</taxon>
        <taxon>Gunneridae</taxon>
        <taxon>Pentapetalae</taxon>
        <taxon>rosids</taxon>
        <taxon>fabids</taxon>
        <taxon>Malpighiales</taxon>
        <taxon>Salicaceae</taxon>
        <taxon>Saliceae</taxon>
        <taxon>Populus</taxon>
    </lineage>
</organism>
<keyword evidence="4" id="KW-0238">DNA-binding</keyword>
<comment type="caution">
    <text evidence="8">The sequence shown here is derived from an EMBL/GenBank/DDBJ whole genome shotgun (WGS) entry which is preliminary data.</text>
</comment>
<dbReference type="InterPro" id="IPR017930">
    <property type="entry name" value="Myb_dom"/>
</dbReference>
<evidence type="ECO:0000259" key="7">
    <source>
        <dbReference type="PROSITE" id="PS51294"/>
    </source>
</evidence>
<dbReference type="SUPFAM" id="SSF46689">
    <property type="entry name" value="Homeodomain-like"/>
    <property type="match status" value="1"/>
</dbReference>
<dbReference type="EMBL" id="JACEGQ020000012">
    <property type="protein sequence ID" value="KAH8492409.1"/>
    <property type="molecule type" value="Genomic_DNA"/>
</dbReference>
<reference evidence="8" key="1">
    <citation type="journal article" date="2021" name="J. Hered.">
        <title>Genome Assembly of Salicaceae Populus deltoides (Eastern Cottonwood) I-69 Based on Nanopore Sequencing and Hi-C Technologies.</title>
        <authorList>
            <person name="Bai S."/>
            <person name="Wu H."/>
            <person name="Zhang J."/>
            <person name="Pan Z."/>
            <person name="Zhao W."/>
            <person name="Li Z."/>
            <person name="Tong C."/>
        </authorList>
    </citation>
    <scope>NUCLEOTIDE SEQUENCE</scope>
    <source>
        <tissue evidence="8">Leaf</tissue>
    </source>
</reference>
<dbReference type="PROSITE" id="PS51294">
    <property type="entry name" value="HTH_MYB"/>
    <property type="match status" value="1"/>
</dbReference>
<dbReference type="Pfam" id="PF00249">
    <property type="entry name" value="Myb_DNA-binding"/>
    <property type="match status" value="1"/>
</dbReference>
<name>A0A8T2XFV2_POPDE</name>
<feature type="domain" description="HTH myb-type" evidence="7">
    <location>
        <begin position="46"/>
        <end position="83"/>
    </location>
</feature>
<keyword evidence="9" id="KW-1185">Reference proteome</keyword>
<keyword evidence="2" id="KW-0677">Repeat</keyword>
<evidence type="ECO:0000256" key="3">
    <source>
        <dbReference type="ARBA" id="ARBA00023015"/>
    </source>
</evidence>
<keyword evidence="3" id="KW-0805">Transcription regulation</keyword>